<evidence type="ECO:0000256" key="1">
    <source>
        <dbReference type="SAM" id="MobiDB-lite"/>
    </source>
</evidence>
<evidence type="ECO:0008006" key="5">
    <source>
        <dbReference type="Google" id="ProtNLM"/>
    </source>
</evidence>
<protein>
    <recommendedName>
        <fullName evidence="5">DUF4251 domain-containing protein</fullName>
    </recommendedName>
</protein>
<evidence type="ECO:0000313" key="4">
    <source>
        <dbReference type="Proteomes" id="UP000255024"/>
    </source>
</evidence>
<dbReference type="EMBL" id="UGQL01000002">
    <property type="protein sequence ID" value="STZ69686.1"/>
    <property type="molecule type" value="Genomic_DNA"/>
</dbReference>
<name>A0A378U3H8_MYROD</name>
<reference evidence="3 4" key="1">
    <citation type="submission" date="2018-06" db="EMBL/GenBank/DDBJ databases">
        <authorList>
            <consortium name="Pathogen Informatics"/>
            <person name="Doyle S."/>
        </authorList>
    </citation>
    <scope>NUCLEOTIDE SEQUENCE [LARGE SCALE GENOMIC DNA]</scope>
    <source>
        <strain evidence="3 4">NCTC11179</strain>
    </source>
</reference>
<keyword evidence="2" id="KW-0732">Signal</keyword>
<evidence type="ECO:0000256" key="2">
    <source>
        <dbReference type="SAM" id="SignalP"/>
    </source>
</evidence>
<feature type="region of interest" description="Disordered" evidence="1">
    <location>
        <begin position="22"/>
        <end position="41"/>
    </location>
</feature>
<sequence length="191" mass="21519">MKKLPFLFLIVLFAMCKSVPPGSSTNNNSSSSSSSSKDLSIEERLEEIKEENRLPEAKDVIDLPSYAQVRDDFRSVTDKTKESYLQGMQATGDKYSVVILTQGFKGENIVVKNSSKTFFKGMTMSDLSNGIAKSIRVDNTDDFTIMDTYTNSEVLIESDHAKMFKFIYVMKNSSKDNPFKVTFSNTLRPVR</sequence>
<feature type="compositionally biased region" description="Low complexity" evidence="1">
    <location>
        <begin position="23"/>
        <end position="36"/>
    </location>
</feature>
<dbReference type="AlphaFoldDB" id="A0A378U3H8"/>
<gene>
    <name evidence="3" type="ORF">NCTC11179_03200</name>
</gene>
<evidence type="ECO:0000313" key="3">
    <source>
        <dbReference type="EMBL" id="STZ69686.1"/>
    </source>
</evidence>
<feature type="chain" id="PRO_5017060893" description="DUF4251 domain-containing protein" evidence="2">
    <location>
        <begin position="17"/>
        <end position="191"/>
    </location>
</feature>
<proteinExistence type="predicted"/>
<dbReference type="RefSeq" id="WP_115092358.1">
    <property type="nucleotide sequence ID" value="NZ_CP068107.1"/>
</dbReference>
<accession>A0A378U3H8</accession>
<organism evidence="3 4">
    <name type="scientific">Myroides odoratus</name>
    <name type="common">Flavobacterium odoratum</name>
    <dbReference type="NCBI Taxonomy" id="256"/>
    <lineage>
        <taxon>Bacteria</taxon>
        <taxon>Pseudomonadati</taxon>
        <taxon>Bacteroidota</taxon>
        <taxon>Flavobacteriia</taxon>
        <taxon>Flavobacteriales</taxon>
        <taxon>Flavobacteriaceae</taxon>
        <taxon>Myroides</taxon>
    </lineage>
</organism>
<keyword evidence="4" id="KW-1185">Reference proteome</keyword>
<dbReference type="Proteomes" id="UP000255024">
    <property type="component" value="Unassembled WGS sequence"/>
</dbReference>
<feature type="signal peptide" evidence="2">
    <location>
        <begin position="1"/>
        <end position="16"/>
    </location>
</feature>